<dbReference type="EMBL" id="JACAQB010000006">
    <property type="protein sequence ID" value="NWB97035.1"/>
    <property type="molecule type" value="Genomic_DNA"/>
</dbReference>
<gene>
    <name evidence="1" type="ORF">HX882_14140</name>
</gene>
<organism evidence="1 2">
    <name type="scientific">Pseudomonas gingeri</name>
    <dbReference type="NCBI Taxonomy" id="117681"/>
    <lineage>
        <taxon>Bacteria</taxon>
        <taxon>Pseudomonadati</taxon>
        <taxon>Pseudomonadota</taxon>
        <taxon>Gammaproteobacteria</taxon>
        <taxon>Pseudomonadales</taxon>
        <taxon>Pseudomonadaceae</taxon>
        <taxon>Pseudomonas</taxon>
    </lineage>
</organism>
<reference evidence="1 2" key="1">
    <citation type="submission" date="2020-04" db="EMBL/GenBank/DDBJ databases">
        <title>Molecular characterization of pseudomonads from Agaricus bisporus reveal novel blotch 2 pathogens in Western Europe.</title>
        <authorList>
            <person name="Taparia T."/>
            <person name="Krijger M."/>
            <person name="Haynes E."/>
            <person name="Elpinstone J.G."/>
            <person name="Noble R."/>
            <person name="Van Der Wolf J."/>
        </authorList>
    </citation>
    <scope>NUCLEOTIDE SEQUENCE [LARGE SCALE GENOMIC DNA]</scope>
    <source>
        <strain evidence="1 2">H7001</strain>
    </source>
</reference>
<dbReference type="RefSeq" id="WP_177102520.1">
    <property type="nucleotide sequence ID" value="NZ_JACAQB010000006.1"/>
</dbReference>
<accession>A0A7Y8C1Z5</accession>
<sequence length="150" mass="17084">MVSWNEYVRNLGASESDESVQKLMRGVGEVSVISSTPGEHDPLFKTLFYQFFKTGLELGFRGGLSHVHFFVQAHEGYSTYFGDILGRAATAWHRSEVVSVLGPAQQSGGDKQNMLIGYVRPWCKYIFEEYAVRFEFSQDQRVWKVTLMSI</sequence>
<evidence type="ECO:0000313" key="1">
    <source>
        <dbReference type="EMBL" id="NWB97035.1"/>
    </source>
</evidence>
<proteinExistence type="predicted"/>
<name>A0A7Y8C1Z5_9PSED</name>
<dbReference type="AlphaFoldDB" id="A0A7Y8C1Z5"/>
<protein>
    <submittedName>
        <fullName evidence="1">Uncharacterized protein</fullName>
    </submittedName>
</protein>
<evidence type="ECO:0000313" key="2">
    <source>
        <dbReference type="Proteomes" id="UP000539985"/>
    </source>
</evidence>
<comment type="caution">
    <text evidence="1">The sequence shown here is derived from an EMBL/GenBank/DDBJ whole genome shotgun (WGS) entry which is preliminary data.</text>
</comment>
<dbReference type="Proteomes" id="UP000539985">
    <property type="component" value="Unassembled WGS sequence"/>
</dbReference>